<reference evidence="2" key="2">
    <citation type="submission" date="2023-06" db="EMBL/GenBank/DDBJ databases">
        <authorList>
            <person name="Swenson N.G."/>
            <person name="Wegrzyn J.L."/>
            <person name="Mcevoy S.L."/>
        </authorList>
    </citation>
    <scope>NUCLEOTIDE SEQUENCE</scope>
    <source>
        <strain evidence="2">NS2018</strain>
        <tissue evidence="2">Leaf</tissue>
    </source>
</reference>
<dbReference type="Pfam" id="PF03372">
    <property type="entry name" value="Exo_endo_phos"/>
    <property type="match status" value="1"/>
</dbReference>
<accession>A0AA39SEL0</accession>
<evidence type="ECO:0000313" key="2">
    <source>
        <dbReference type="EMBL" id="KAK0592822.1"/>
    </source>
</evidence>
<dbReference type="PANTHER" id="PTHR33710:SF77">
    <property type="entry name" value="DNASE I-LIKE SUPERFAMILY PROTEIN"/>
    <property type="match status" value="1"/>
</dbReference>
<dbReference type="InterPro" id="IPR005135">
    <property type="entry name" value="Endo/exonuclease/phosphatase"/>
</dbReference>
<dbReference type="Gene3D" id="3.60.10.10">
    <property type="entry name" value="Endonuclease/exonuclease/phosphatase"/>
    <property type="match status" value="1"/>
</dbReference>
<comment type="caution">
    <text evidence="2">The sequence shown here is derived from an EMBL/GenBank/DDBJ whole genome shotgun (WGS) entry which is preliminary data.</text>
</comment>
<name>A0AA39SEL0_ACESA</name>
<reference evidence="2" key="1">
    <citation type="journal article" date="2022" name="Plant J.">
        <title>Strategies of tolerance reflected in two North American maple genomes.</title>
        <authorList>
            <person name="McEvoy S.L."/>
            <person name="Sezen U.U."/>
            <person name="Trouern-Trend A."/>
            <person name="McMahon S.M."/>
            <person name="Schaberg P.G."/>
            <person name="Yang J."/>
            <person name="Wegrzyn J.L."/>
            <person name="Swenson N.G."/>
        </authorList>
    </citation>
    <scope>NUCLEOTIDE SEQUENCE</scope>
    <source>
        <strain evidence="2">NS2018</strain>
    </source>
</reference>
<dbReference type="GO" id="GO:0003824">
    <property type="term" value="F:catalytic activity"/>
    <property type="evidence" value="ECO:0007669"/>
    <property type="project" value="InterPro"/>
</dbReference>
<dbReference type="AlphaFoldDB" id="A0AA39SEL0"/>
<dbReference type="Proteomes" id="UP001168877">
    <property type="component" value="Unassembled WGS sequence"/>
</dbReference>
<gene>
    <name evidence="2" type="ORF">LWI29_026048</name>
</gene>
<organism evidence="2 3">
    <name type="scientific">Acer saccharum</name>
    <name type="common">Sugar maple</name>
    <dbReference type="NCBI Taxonomy" id="4024"/>
    <lineage>
        <taxon>Eukaryota</taxon>
        <taxon>Viridiplantae</taxon>
        <taxon>Streptophyta</taxon>
        <taxon>Embryophyta</taxon>
        <taxon>Tracheophyta</taxon>
        <taxon>Spermatophyta</taxon>
        <taxon>Magnoliopsida</taxon>
        <taxon>eudicotyledons</taxon>
        <taxon>Gunneridae</taxon>
        <taxon>Pentapetalae</taxon>
        <taxon>rosids</taxon>
        <taxon>malvids</taxon>
        <taxon>Sapindales</taxon>
        <taxon>Sapindaceae</taxon>
        <taxon>Hippocastanoideae</taxon>
        <taxon>Acereae</taxon>
        <taxon>Acer</taxon>
    </lineage>
</organism>
<keyword evidence="3" id="KW-1185">Reference proteome</keyword>
<evidence type="ECO:0000259" key="1">
    <source>
        <dbReference type="Pfam" id="PF03372"/>
    </source>
</evidence>
<dbReference type="InterPro" id="IPR036691">
    <property type="entry name" value="Endo/exonu/phosph_ase_sf"/>
</dbReference>
<dbReference type="SUPFAM" id="SSF56219">
    <property type="entry name" value="DNase I-like"/>
    <property type="match status" value="1"/>
</dbReference>
<dbReference type="EMBL" id="JAUESC010000380">
    <property type="protein sequence ID" value="KAK0592822.1"/>
    <property type="molecule type" value="Genomic_DNA"/>
</dbReference>
<proteinExistence type="predicted"/>
<evidence type="ECO:0000313" key="3">
    <source>
        <dbReference type="Proteomes" id="UP001168877"/>
    </source>
</evidence>
<dbReference type="PANTHER" id="PTHR33710">
    <property type="entry name" value="BNAC02G09200D PROTEIN"/>
    <property type="match status" value="1"/>
</dbReference>
<feature type="domain" description="Endonuclease/exonuclease/phosphatase" evidence="1">
    <location>
        <begin position="4"/>
        <end position="222"/>
    </location>
</feature>
<protein>
    <recommendedName>
        <fullName evidence="1">Endonuclease/exonuclease/phosphatase domain-containing protein</fullName>
    </recommendedName>
</protein>
<sequence>MSFCTWNVRGAGKKGFPKIISDLRNIYKFDVIAILEPRISGSRALKVVNNLGFSDKFLVEASGFSGGIWLLWNSDRVKLQVVASSRHSITAIVAEGDRFWVLTIVYANPSVVTRRKLWGYLSAIRNCFKGPWVVMGDFNEITNSAKKRGGRGYFSNSGFGDWINENKLVDLGFIGHKYTWMTKRGVGEDIWVRLDRAICSVEWRVAFGEGYVRHLPRVSSDHCPIMLCLYSSHIPRGPFKPFRFEAMWLKHKEFDNVVRCNWGSHVGDLPTKLQVLSNNIKVWNKEVFGCIFHRKRRILARLLGIQRSLSERCSPWLASLEFKLRDEYEHIIEQEEIFWLQKTRNSWLKEGDRNTKFFHLSTLIRRRYNKLEGLKDLNGIWRDDRSSMVTIVVSYFENLFSNIPSSYDYGVLPNLFPRLDEGLLEDLNNPVSEEEVRLGLFGLSSVRVSCC</sequence>